<dbReference type="EMBL" id="CP024201">
    <property type="protein sequence ID" value="ATQ42032.1"/>
    <property type="molecule type" value="Genomic_DNA"/>
</dbReference>
<gene>
    <name evidence="8" type="ORF">CSW64_06185</name>
</gene>
<dbReference type="Pfam" id="PF02472">
    <property type="entry name" value="ExbD"/>
    <property type="match status" value="1"/>
</dbReference>
<dbReference type="OrthoDB" id="7190924at2"/>
<sequence>MPGKLFSRIDLTPMVGVLLALFAVTATVGWPPSEVEAFDLDHPGCNLPPAGVDHGARSKVLVVSANSDGSVSLNERRMPRAAFATELRHLAALERAPGIWVRADADVQYGAVFALYRQIESVGLAAEIGVINEEIG</sequence>
<keyword evidence="4 7" id="KW-0812">Transmembrane</keyword>
<dbReference type="AlphaFoldDB" id="A0A2D2AVI7"/>
<evidence type="ECO:0000256" key="6">
    <source>
        <dbReference type="ARBA" id="ARBA00023136"/>
    </source>
</evidence>
<keyword evidence="9" id="KW-1185">Reference proteome</keyword>
<dbReference type="RefSeq" id="WP_099621288.1">
    <property type="nucleotide sequence ID" value="NZ_CP024201.1"/>
</dbReference>
<evidence type="ECO:0000256" key="4">
    <source>
        <dbReference type="ARBA" id="ARBA00022692"/>
    </source>
</evidence>
<comment type="similarity">
    <text evidence="2 7">Belongs to the ExbD/TolR family.</text>
</comment>
<keyword evidence="6" id="KW-0472">Membrane</keyword>
<keyword evidence="7" id="KW-0813">Transport</keyword>
<proteinExistence type="inferred from homology"/>
<comment type="subcellular location">
    <subcellularLocation>
        <location evidence="1">Cell membrane</location>
        <topology evidence="1">Single-pass membrane protein</topology>
    </subcellularLocation>
    <subcellularLocation>
        <location evidence="7">Cell membrane</location>
        <topology evidence="7">Single-pass type II membrane protein</topology>
    </subcellularLocation>
</comment>
<evidence type="ECO:0000313" key="9">
    <source>
        <dbReference type="Proteomes" id="UP000228945"/>
    </source>
</evidence>
<dbReference type="GO" id="GO:0005886">
    <property type="term" value="C:plasma membrane"/>
    <property type="evidence" value="ECO:0007669"/>
    <property type="project" value="UniProtKB-SubCell"/>
</dbReference>
<keyword evidence="5" id="KW-1133">Transmembrane helix</keyword>
<dbReference type="GO" id="GO:0022857">
    <property type="term" value="F:transmembrane transporter activity"/>
    <property type="evidence" value="ECO:0007669"/>
    <property type="project" value="InterPro"/>
</dbReference>
<evidence type="ECO:0000256" key="1">
    <source>
        <dbReference type="ARBA" id="ARBA00004162"/>
    </source>
</evidence>
<dbReference type="KEGG" id="cmb:CSW64_06185"/>
<evidence type="ECO:0008006" key="10">
    <source>
        <dbReference type="Google" id="ProtNLM"/>
    </source>
</evidence>
<evidence type="ECO:0000256" key="5">
    <source>
        <dbReference type="ARBA" id="ARBA00022989"/>
    </source>
</evidence>
<evidence type="ECO:0000256" key="3">
    <source>
        <dbReference type="ARBA" id="ARBA00022475"/>
    </source>
</evidence>
<dbReference type="InterPro" id="IPR003400">
    <property type="entry name" value="ExbD"/>
</dbReference>
<accession>A0A2D2AVI7</accession>
<organism evidence="8 9">
    <name type="scientific">Caulobacter mirabilis</name>
    <dbReference type="NCBI Taxonomy" id="69666"/>
    <lineage>
        <taxon>Bacteria</taxon>
        <taxon>Pseudomonadati</taxon>
        <taxon>Pseudomonadota</taxon>
        <taxon>Alphaproteobacteria</taxon>
        <taxon>Caulobacterales</taxon>
        <taxon>Caulobacteraceae</taxon>
        <taxon>Caulobacter</taxon>
    </lineage>
</organism>
<evidence type="ECO:0000256" key="2">
    <source>
        <dbReference type="ARBA" id="ARBA00005811"/>
    </source>
</evidence>
<dbReference type="GO" id="GO:0015031">
    <property type="term" value="P:protein transport"/>
    <property type="evidence" value="ECO:0007669"/>
    <property type="project" value="UniProtKB-KW"/>
</dbReference>
<evidence type="ECO:0000313" key="8">
    <source>
        <dbReference type="EMBL" id="ATQ42032.1"/>
    </source>
</evidence>
<evidence type="ECO:0000256" key="7">
    <source>
        <dbReference type="RuleBase" id="RU003879"/>
    </source>
</evidence>
<dbReference type="Gene3D" id="3.30.420.270">
    <property type="match status" value="1"/>
</dbReference>
<keyword evidence="3" id="KW-1003">Cell membrane</keyword>
<name>A0A2D2AVI7_9CAUL</name>
<protein>
    <recommendedName>
        <fullName evidence="10">Biopolymer transporter ExbD</fullName>
    </recommendedName>
</protein>
<dbReference type="Proteomes" id="UP000228945">
    <property type="component" value="Chromosome"/>
</dbReference>
<keyword evidence="7" id="KW-0653">Protein transport</keyword>
<reference evidence="8 9" key="1">
    <citation type="submission" date="2017-10" db="EMBL/GenBank/DDBJ databases">
        <title>Genome sequence of Caulobacter mirabilis FWC38.</title>
        <authorList>
            <person name="Fiebig A."/>
            <person name="Crosson S."/>
        </authorList>
    </citation>
    <scope>NUCLEOTIDE SEQUENCE [LARGE SCALE GENOMIC DNA]</scope>
    <source>
        <strain evidence="8 9">FWC 38</strain>
    </source>
</reference>